<keyword evidence="7" id="KW-1185">Reference proteome</keyword>
<dbReference type="AlphaFoldDB" id="A0A940SA26"/>
<dbReference type="GO" id="GO:0005975">
    <property type="term" value="P:carbohydrate metabolic process"/>
    <property type="evidence" value="ECO:0007669"/>
    <property type="project" value="InterPro"/>
</dbReference>
<evidence type="ECO:0000313" key="7">
    <source>
        <dbReference type="Proteomes" id="UP000677537"/>
    </source>
</evidence>
<dbReference type="SUPFAM" id="SSF88713">
    <property type="entry name" value="Glycoside hydrolase/deacetylase"/>
    <property type="match status" value="1"/>
</dbReference>
<dbReference type="GO" id="GO:0016810">
    <property type="term" value="F:hydrolase activity, acting on carbon-nitrogen (but not peptide) bonds"/>
    <property type="evidence" value="ECO:0007669"/>
    <property type="project" value="InterPro"/>
</dbReference>
<evidence type="ECO:0000259" key="5">
    <source>
        <dbReference type="Pfam" id="PF01522"/>
    </source>
</evidence>
<evidence type="ECO:0000256" key="1">
    <source>
        <dbReference type="ARBA" id="ARBA00003236"/>
    </source>
</evidence>
<evidence type="ECO:0000256" key="2">
    <source>
        <dbReference type="ARBA" id="ARBA00010973"/>
    </source>
</evidence>
<dbReference type="InterPro" id="IPR002509">
    <property type="entry name" value="NODB_dom"/>
</dbReference>
<dbReference type="InterPro" id="IPR011330">
    <property type="entry name" value="Glyco_hydro/deAcase_b/a-brl"/>
</dbReference>
<gene>
    <name evidence="6" type="ORF">J5Y10_24225</name>
</gene>
<name>A0A940SA26_9PROT</name>
<feature type="domain" description="NodB homology" evidence="5">
    <location>
        <begin position="49"/>
        <end position="148"/>
    </location>
</feature>
<comment type="caution">
    <text evidence="6">The sequence shown here is derived from an EMBL/GenBank/DDBJ whole genome shotgun (WGS) entry which is preliminary data.</text>
</comment>
<dbReference type="Gene3D" id="3.20.20.370">
    <property type="entry name" value="Glycoside hydrolase/deacetylase"/>
    <property type="match status" value="1"/>
</dbReference>
<evidence type="ECO:0000256" key="3">
    <source>
        <dbReference type="ARBA" id="ARBA00020071"/>
    </source>
</evidence>
<proteinExistence type="inferred from homology"/>
<comment type="function">
    <text evidence="1">Is involved in generating a small heat-stable compound (Nod), an acylated oligomer of N-acetylglucosamine, that stimulates mitosis in various plant protoplasts.</text>
</comment>
<dbReference type="EMBL" id="JAGIZA010000023">
    <property type="protein sequence ID" value="MBP0495913.1"/>
    <property type="molecule type" value="Genomic_DNA"/>
</dbReference>
<reference evidence="6" key="1">
    <citation type="submission" date="2021-03" db="EMBL/GenBank/DDBJ databases">
        <authorList>
            <person name="So Y."/>
        </authorList>
    </citation>
    <scope>NUCLEOTIDE SEQUENCE</scope>
    <source>
        <strain evidence="6">SG15</strain>
    </source>
</reference>
<organism evidence="6 7">
    <name type="scientific">Roseomonas indoligenes</name>
    <dbReference type="NCBI Taxonomy" id="2820811"/>
    <lineage>
        <taxon>Bacteria</taxon>
        <taxon>Pseudomonadati</taxon>
        <taxon>Pseudomonadota</taxon>
        <taxon>Alphaproteobacteria</taxon>
        <taxon>Acetobacterales</taxon>
        <taxon>Roseomonadaceae</taxon>
        <taxon>Roseomonas</taxon>
    </lineage>
</organism>
<evidence type="ECO:0000256" key="4">
    <source>
        <dbReference type="ARBA" id="ARBA00032976"/>
    </source>
</evidence>
<dbReference type="PANTHER" id="PTHR47561">
    <property type="entry name" value="POLYSACCHARIDE DEACETYLASE FAMILY PROTEIN (AFU_ORTHOLOGUE AFUA_6G05030)"/>
    <property type="match status" value="1"/>
</dbReference>
<accession>A0A940SA26</accession>
<comment type="similarity">
    <text evidence="2">Belongs to the polysaccharide deacetylase family.</text>
</comment>
<protein>
    <recommendedName>
        <fullName evidence="3">Chitooligosaccharide deacetylase</fullName>
    </recommendedName>
    <alternativeName>
        <fullName evidence="4">Nodulation protein B</fullName>
    </alternativeName>
</protein>
<dbReference type="PANTHER" id="PTHR47561:SF1">
    <property type="entry name" value="POLYSACCHARIDE DEACETYLASE FAMILY PROTEIN (AFU_ORTHOLOGUE AFUA_6G05030)"/>
    <property type="match status" value="1"/>
</dbReference>
<dbReference type="RefSeq" id="WP_209376710.1">
    <property type="nucleotide sequence ID" value="NZ_JAGIZA010000023.1"/>
</dbReference>
<dbReference type="Pfam" id="PF01522">
    <property type="entry name" value="Polysacc_deac_1"/>
    <property type="match status" value="1"/>
</dbReference>
<sequence length="274" mass="29397">MSAPSRWPEEARCVICVTVHMDGPAVEAGKGLNHLGIHSRGRYAARRGIPRSLEVLARHGIPATYFMCGYDAELYPGLMRDVHAAGHEIAAHGYRHEGWELGDEEVGLLERTHAILSDCVGEAPVGWCSPSGRKSAVTLPTLRRLGYVYDCSEKDEDLPYLASIGGAMAEDFIILPNNTVSLDDAPLYVQGQASAAEALANWLEELEAIAAGDGYLHFIIHPRAGYGSGTPARMAAADRFLAAAKAVPGVAFVTLKELAAHCLAQPGTWRSPRG</sequence>
<evidence type="ECO:0000313" key="6">
    <source>
        <dbReference type="EMBL" id="MBP0495913.1"/>
    </source>
</evidence>
<dbReference type="Proteomes" id="UP000677537">
    <property type="component" value="Unassembled WGS sequence"/>
</dbReference>